<dbReference type="InterPro" id="IPR011049">
    <property type="entry name" value="Serralysin-like_metalloprot_C"/>
</dbReference>
<proteinExistence type="predicted"/>
<keyword evidence="6" id="KW-1185">Reference proteome</keyword>
<dbReference type="PANTHER" id="PTHR38340">
    <property type="entry name" value="S-LAYER PROTEIN"/>
    <property type="match status" value="1"/>
</dbReference>
<feature type="region of interest" description="Disordered" evidence="3">
    <location>
        <begin position="79"/>
        <end position="212"/>
    </location>
</feature>
<feature type="chain" id="PRO_5035450054" evidence="4">
    <location>
        <begin position="18"/>
        <end position="396"/>
    </location>
</feature>
<evidence type="ECO:0000256" key="3">
    <source>
        <dbReference type="SAM" id="MobiDB-lite"/>
    </source>
</evidence>
<name>A0A8K0XZB5_9RHOB</name>
<comment type="subcellular location">
    <subcellularLocation>
        <location evidence="1">Secreted</location>
    </subcellularLocation>
</comment>
<sequence>MLAILGLFGAVCAGLLADSVLSARTESKAGDEDAGSASDPAGAAETTETPQDAPPGDMLDWMDDPALDTVIGAALDASDGLADFAPPGPPLDPTNSRDEGPESSDLPLPADPPLTLQTGAGDTILTGSGGADTVLGGPGDDLLGGRAGDDRIDGGAGRDVIDGGTGADRLSGGAGSDTIHAGDGADRIAGGAGADLLTGQEGDDRVRGGAGDDTLLGGAGGDVLAGGTGDDWLAGGGGNDLLHAGPGMDTLDGNDGDDTLFGFDPADEGAARAGGGSAPGVNFLNGGAGNDRLWLAANDHGHGGDGADHFHIGDWIGEGGFARIADFDPAEDEIVVIYDAEAHPDPQVTLIPGEGEQDVVVMLDGFPLAQIAGGAGLDVAQLRIMPMTDLPGPPVA</sequence>
<dbReference type="InterPro" id="IPR018511">
    <property type="entry name" value="Hemolysin-typ_Ca-bd_CS"/>
</dbReference>
<evidence type="ECO:0000313" key="6">
    <source>
        <dbReference type="Proteomes" id="UP000648908"/>
    </source>
</evidence>
<keyword evidence="4" id="KW-0732">Signal</keyword>
<dbReference type="Pfam" id="PF00353">
    <property type="entry name" value="HemolysinCabind"/>
    <property type="match status" value="5"/>
</dbReference>
<dbReference type="Proteomes" id="UP000648908">
    <property type="component" value="Unassembled WGS sequence"/>
</dbReference>
<organism evidence="5 6">
    <name type="scientific">Szabonella alba</name>
    <dbReference type="NCBI Taxonomy" id="2804194"/>
    <lineage>
        <taxon>Bacteria</taxon>
        <taxon>Pseudomonadati</taxon>
        <taxon>Pseudomonadota</taxon>
        <taxon>Alphaproteobacteria</taxon>
        <taxon>Rhodobacterales</taxon>
        <taxon>Paracoccaceae</taxon>
        <taxon>Szabonella</taxon>
    </lineage>
</organism>
<dbReference type="GO" id="GO:0005509">
    <property type="term" value="F:calcium ion binding"/>
    <property type="evidence" value="ECO:0007669"/>
    <property type="project" value="InterPro"/>
</dbReference>
<evidence type="ECO:0000313" key="5">
    <source>
        <dbReference type="EMBL" id="MBL4916950.1"/>
    </source>
</evidence>
<comment type="caution">
    <text evidence="5">The sequence shown here is derived from an EMBL/GenBank/DDBJ whole genome shotgun (WGS) entry which is preliminary data.</text>
</comment>
<feature type="signal peptide" evidence="4">
    <location>
        <begin position="1"/>
        <end position="17"/>
    </location>
</feature>
<dbReference type="SUPFAM" id="SSF51120">
    <property type="entry name" value="beta-Roll"/>
    <property type="match status" value="2"/>
</dbReference>
<dbReference type="InterPro" id="IPR050557">
    <property type="entry name" value="RTX_toxin/Mannuronan_C5-epim"/>
</dbReference>
<keyword evidence="2" id="KW-0964">Secreted</keyword>
<gene>
    <name evidence="5" type="ORF">JL811_06905</name>
</gene>
<evidence type="ECO:0000256" key="4">
    <source>
        <dbReference type="SAM" id="SignalP"/>
    </source>
</evidence>
<dbReference type="GO" id="GO:0005576">
    <property type="term" value="C:extracellular region"/>
    <property type="evidence" value="ECO:0007669"/>
    <property type="project" value="UniProtKB-SubCell"/>
</dbReference>
<reference evidence="5" key="1">
    <citation type="submission" date="2021-01" db="EMBL/GenBank/DDBJ databases">
        <title>Tabrizicola alba sp. nov. a motile alkaliphilic bacterium isolated from a soda lake.</title>
        <authorList>
            <person name="Szuroczki S."/>
            <person name="Abbaszade G."/>
            <person name="Schumann P."/>
            <person name="Toth E."/>
        </authorList>
    </citation>
    <scope>NUCLEOTIDE SEQUENCE</scope>
    <source>
        <strain evidence="5">DMG-N-6</strain>
    </source>
</reference>
<accession>A0A8K0XZB5</accession>
<evidence type="ECO:0000256" key="2">
    <source>
        <dbReference type="ARBA" id="ARBA00022525"/>
    </source>
</evidence>
<dbReference type="InterPro" id="IPR001343">
    <property type="entry name" value="Hemolysn_Ca-bd"/>
</dbReference>
<dbReference type="PROSITE" id="PS00330">
    <property type="entry name" value="HEMOLYSIN_CALCIUM"/>
    <property type="match status" value="5"/>
</dbReference>
<dbReference type="EMBL" id="JAESVN010000002">
    <property type="protein sequence ID" value="MBL4916950.1"/>
    <property type="molecule type" value="Genomic_DNA"/>
</dbReference>
<feature type="region of interest" description="Disordered" evidence="3">
    <location>
        <begin position="27"/>
        <end position="63"/>
    </location>
</feature>
<feature type="compositionally biased region" description="Low complexity" evidence="3">
    <location>
        <begin position="105"/>
        <end position="116"/>
    </location>
</feature>
<protein>
    <submittedName>
        <fullName evidence="5">Calcium-binding protein</fullName>
    </submittedName>
</protein>
<dbReference type="PRINTS" id="PR00313">
    <property type="entry name" value="CABNDNGRPT"/>
</dbReference>
<feature type="compositionally biased region" description="Low complexity" evidence="3">
    <location>
        <begin position="35"/>
        <end position="44"/>
    </location>
</feature>
<dbReference type="PANTHER" id="PTHR38340:SF1">
    <property type="entry name" value="S-LAYER PROTEIN"/>
    <property type="match status" value="1"/>
</dbReference>
<dbReference type="Gene3D" id="2.150.10.10">
    <property type="entry name" value="Serralysin-like metalloprotease, C-terminal"/>
    <property type="match status" value="3"/>
</dbReference>
<dbReference type="RefSeq" id="WP_202687749.1">
    <property type="nucleotide sequence ID" value="NZ_JAESVN010000002.1"/>
</dbReference>
<dbReference type="AlphaFoldDB" id="A0A8K0XZB5"/>
<evidence type="ECO:0000256" key="1">
    <source>
        <dbReference type="ARBA" id="ARBA00004613"/>
    </source>
</evidence>